<sequence length="70" mass="7841">MQIRKLRNLPRDRGRISIGGSESVLGVSGQLKYVIHRRGSEFGLELLILQKKLPELMMPKLGGSEAIKLK</sequence>
<keyword evidence="2" id="KW-1185">Reference proteome</keyword>
<evidence type="ECO:0000313" key="2">
    <source>
        <dbReference type="Proteomes" id="UP001234989"/>
    </source>
</evidence>
<organism evidence="1 2">
    <name type="scientific">Solanum verrucosum</name>
    <dbReference type="NCBI Taxonomy" id="315347"/>
    <lineage>
        <taxon>Eukaryota</taxon>
        <taxon>Viridiplantae</taxon>
        <taxon>Streptophyta</taxon>
        <taxon>Embryophyta</taxon>
        <taxon>Tracheophyta</taxon>
        <taxon>Spermatophyta</taxon>
        <taxon>Magnoliopsida</taxon>
        <taxon>eudicotyledons</taxon>
        <taxon>Gunneridae</taxon>
        <taxon>Pentapetalae</taxon>
        <taxon>asterids</taxon>
        <taxon>lamiids</taxon>
        <taxon>Solanales</taxon>
        <taxon>Solanaceae</taxon>
        <taxon>Solanoideae</taxon>
        <taxon>Solaneae</taxon>
        <taxon>Solanum</taxon>
    </lineage>
</organism>
<evidence type="ECO:0000313" key="1">
    <source>
        <dbReference type="EMBL" id="WMV57405.1"/>
    </source>
</evidence>
<protein>
    <submittedName>
        <fullName evidence="1">Uncharacterized protein</fullName>
    </submittedName>
</protein>
<gene>
    <name evidence="1" type="ORF">MTR67_050790</name>
</gene>
<proteinExistence type="predicted"/>
<dbReference type="AlphaFoldDB" id="A0AAF0V3X4"/>
<accession>A0AAF0V3X4</accession>
<dbReference type="Proteomes" id="UP001234989">
    <property type="component" value="Chromosome 12"/>
</dbReference>
<reference evidence="1" key="1">
    <citation type="submission" date="2023-08" db="EMBL/GenBank/DDBJ databases">
        <title>A de novo genome assembly of Solanum verrucosum Schlechtendal, a Mexican diploid species geographically isolated from the other diploid A-genome species in potato relatives.</title>
        <authorList>
            <person name="Hosaka K."/>
        </authorList>
    </citation>
    <scope>NUCLEOTIDE SEQUENCE</scope>
    <source>
        <tissue evidence="1">Young leaves</tissue>
    </source>
</reference>
<name>A0AAF0V3X4_SOLVR</name>
<dbReference type="EMBL" id="CP133623">
    <property type="protein sequence ID" value="WMV57405.1"/>
    <property type="molecule type" value="Genomic_DNA"/>
</dbReference>